<gene>
    <name evidence="4" type="ORF">LSH36_177g02019</name>
</gene>
<feature type="region of interest" description="Disordered" evidence="1">
    <location>
        <begin position="131"/>
        <end position="150"/>
    </location>
</feature>
<feature type="compositionally biased region" description="Low complexity" evidence="1">
    <location>
        <begin position="247"/>
        <end position="257"/>
    </location>
</feature>
<evidence type="ECO:0000256" key="1">
    <source>
        <dbReference type="SAM" id="MobiDB-lite"/>
    </source>
</evidence>
<evidence type="ECO:0000259" key="3">
    <source>
        <dbReference type="PROSITE" id="PS51145"/>
    </source>
</evidence>
<dbReference type="Gene3D" id="2.60.220.30">
    <property type="match status" value="1"/>
</dbReference>
<evidence type="ECO:0000313" key="5">
    <source>
        <dbReference type="Proteomes" id="UP001208570"/>
    </source>
</evidence>
<comment type="caution">
    <text evidence="4">The sequence shown here is derived from an EMBL/GenBank/DDBJ whole genome shotgun (WGS) entry which is preliminary data.</text>
</comment>
<keyword evidence="2" id="KW-0812">Transmembrane</keyword>
<name>A0AAD9N623_9ANNE</name>
<feature type="compositionally biased region" description="Low complexity" evidence="1">
    <location>
        <begin position="169"/>
        <end position="196"/>
    </location>
</feature>
<evidence type="ECO:0000256" key="2">
    <source>
        <dbReference type="SAM" id="Phobius"/>
    </source>
</evidence>
<protein>
    <recommendedName>
        <fullName evidence="3">ZU5 domain-containing protein</fullName>
    </recommendedName>
</protein>
<feature type="region of interest" description="Disordered" evidence="1">
    <location>
        <begin position="157"/>
        <end position="197"/>
    </location>
</feature>
<dbReference type="InterPro" id="IPR000906">
    <property type="entry name" value="ZU5_dom"/>
</dbReference>
<feature type="transmembrane region" description="Helical" evidence="2">
    <location>
        <begin position="100"/>
        <end position="124"/>
    </location>
</feature>
<dbReference type="Proteomes" id="UP001208570">
    <property type="component" value="Unassembled WGS sequence"/>
</dbReference>
<dbReference type="AlphaFoldDB" id="A0AAD9N623"/>
<reference evidence="4" key="1">
    <citation type="journal article" date="2023" name="Mol. Biol. Evol.">
        <title>Third-Generation Sequencing Reveals the Adaptive Role of the Epigenome in Three Deep-Sea Polychaetes.</title>
        <authorList>
            <person name="Perez M."/>
            <person name="Aroh O."/>
            <person name="Sun Y."/>
            <person name="Lan Y."/>
            <person name="Juniper S.K."/>
            <person name="Young C.R."/>
            <person name="Angers B."/>
            <person name="Qian P.Y."/>
        </authorList>
    </citation>
    <scope>NUCLEOTIDE SEQUENCE</scope>
    <source>
        <strain evidence="4">P08H-3</strain>
    </source>
</reference>
<organism evidence="4 5">
    <name type="scientific">Paralvinella palmiformis</name>
    <dbReference type="NCBI Taxonomy" id="53620"/>
    <lineage>
        <taxon>Eukaryota</taxon>
        <taxon>Metazoa</taxon>
        <taxon>Spiralia</taxon>
        <taxon>Lophotrochozoa</taxon>
        <taxon>Annelida</taxon>
        <taxon>Polychaeta</taxon>
        <taxon>Sedentaria</taxon>
        <taxon>Canalipalpata</taxon>
        <taxon>Terebellida</taxon>
        <taxon>Terebelliformia</taxon>
        <taxon>Alvinellidae</taxon>
        <taxon>Paralvinella</taxon>
    </lineage>
</organism>
<sequence length="582" mass="63865">MLPEIVNETGVAERAKDATRWHHRFIVGSRRNNGTRPNRQGGGLQASPLSSSSHFGIPHLVKLGFGAANRKPVYRYPEVDEPGTPVRDGYPATSGGLHHMVVLGVGSFLGGMLVILLLFSALLLRRKRRQRHRSAEGGFRSPDKVGEPKLGLLRHEVTPANDDVGNELSTTSCSSTSSGSGDTSSHTSDTSHISDTWPPCPDNVVLLTFCDDGDRTREQEASRETGNSAAYHQKLRQEADASLLAWPQEQQQQQQPQYGENPAHAKCSTSRSCSWSDDEHPFSQSSDNGVSSTGSRFLRIEDEALLAGTLPDLLLPSRPTMTERFLHDTTSCTKTVCAEGGIVSCAGGDVVIIIPPGSVQEECRLRVQVNDDTSSCRIEDRAGALILSPVIDVNVLGAEFFHRPITLKIPYRALCSCVNGVLSLRCWHQPSPTWIPTGRTLRNGVVNHYTWPECFSPEPGVPDEDGCLRTRVATYNCFSNVCTIQTNTSGSFCLTSQSREHSASCGEQRLCTVSASHHDNNIRLCVAVGAKYHFDYGETDGVTSKSRIRQINYTICMSDNTASGRQVSPSILFHFRFRYYRS</sequence>
<dbReference type="Pfam" id="PF00791">
    <property type="entry name" value="ZU5"/>
    <property type="match status" value="1"/>
</dbReference>
<accession>A0AAD9N623</accession>
<evidence type="ECO:0000313" key="4">
    <source>
        <dbReference type="EMBL" id="KAK2158095.1"/>
    </source>
</evidence>
<keyword evidence="2" id="KW-1133">Transmembrane helix</keyword>
<keyword evidence="2" id="KW-0472">Membrane</keyword>
<dbReference type="PROSITE" id="PS51145">
    <property type="entry name" value="ZU5"/>
    <property type="match status" value="1"/>
</dbReference>
<feature type="region of interest" description="Disordered" evidence="1">
    <location>
        <begin position="247"/>
        <end position="272"/>
    </location>
</feature>
<dbReference type="EMBL" id="JAODUP010000177">
    <property type="protein sequence ID" value="KAK2158095.1"/>
    <property type="molecule type" value="Genomic_DNA"/>
</dbReference>
<keyword evidence="5" id="KW-1185">Reference proteome</keyword>
<proteinExistence type="predicted"/>
<feature type="compositionally biased region" description="Basic and acidic residues" evidence="1">
    <location>
        <begin position="141"/>
        <end position="150"/>
    </location>
</feature>
<feature type="region of interest" description="Disordered" evidence="1">
    <location>
        <begin position="27"/>
        <end position="50"/>
    </location>
</feature>
<feature type="domain" description="ZU5" evidence="3">
    <location>
        <begin position="330"/>
        <end position="458"/>
    </location>
</feature>